<keyword evidence="1" id="KW-0472">Membrane</keyword>
<evidence type="ECO:0000313" key="3">
    <source>
        <dbReference type="Proteomes" id="UP000011939"/>
    </source>
</evidence>
<comment type="caution">
    <text evidence="2">The sequence shown here is derived from an EMBL/GenBank/DDBJ whole genome shotgun (WGS) entry which is preliminary data.</text>
</comment>
<dbReference type="PATRIC" id="fig|1244083.3.peg.782"/>
<dbReference type="AlphaFoldDB" id="M5IQZ8"/>
<feature type="transmembrane region" description="Helical" evidence="1">
    <location>
        <begin position="21"/>
        <end position="41"/>
    </location>
</feature>
<dbReference type="Proteomes" id="UP000011939">
    <property type="component" value="Unassembled WGS sequence"/>
</dbReference>
<keyword evidence="1" id="KW-0812">Transmembrane</keyword>
<organism evidence="2 3">
    <name type="scientific">Campylobacter showae CSUNSWCD</name>
    <dbReference type="NCBI Taxonomy" id="1244083"/>
    <lineage>
        <taxon>Bacteria</taxon>
        <taxon>Pseudomonadati</taxon>
        <taxon>Campylobacterota</taxon>
        <taxon>Epsilonproteobacteria</taxon>
        <taxon>Campylobacterales</taxon>
        <taxon>Campylobacteraceae</taxon>
        <taxon>Campylobacter</taxon>
    </lineage>
</organism>
<dbReference type="EMBL" id="AMZQ01000004">
    <property type="protein sequence ID" value="EKU11789.1"/>
    <property type="molecule type" value="Genomic_DNA"/>
</dbReference>
<reference evidence="2 3" key="1">
    <citation type="journal article" date="2013" name="Genome Announc.">
        <title>Genome Sequence of Campylobacter showae UNSWCD, Isolated from a Patient with Crohn's Disease.</title>
        <authorList>
            <person name="Tay A.P."/>
            <person name="Kaakoush N.O."/>
            <person name="Deshpande N.P."/>
            <person name="Chen Z."/>
            <person name="Mitchell H."/>
            <person name="Wilkins M.R."/>
        </authorList>
    </citation>
    <scope>NUCLEOTIDE SEQUENCE [LARGE SCALE GENOMIC DNA]</scope>
    <source>
        <strain evidence="2 3">CSUNSWCD</strain>
    </source>
</reference>
<proteinExistence type="predicted"/>
<dbReference type="STRING" id="1244083.CSUNSWCD_1539"/>
<sequence>MLKFKNAHKCLLNALQSKISFFPYFFLFFIYAALIAFKIVLNA</sequence>
<evidence type="ECO:0000313" key="2">
    <source>
        <dbReference type="EMBL" id="EKU11789.1"/>
    </source>
</evidence>
<protein>
    <submittedName>
        <fullName evidence="2">Uncharacterized protein</fullName>
    </submittedName>
</protein>
<keyword evidence="1" id="KW-1133">Transmembrane helix</keyword>
<evidence type="ECO:0000256" key="1">
    <source>
        <dbReference type="SAM" id="Phobius"/>
    </source>
</evidence>
<name>M5IQZ8_9BACT</name>
<accession>M5IQZ8</accession>
<gene>
    <name evidence="2" type="ORF">CSUNSWCD_1539</name>
</gene>